<gene>
    <name evidence="1" type="ORF">EHQ43_08250</name>
</gene>
<dbReference type="GO" id="GO:0004177">
    <property type="term" value="F:aminopeptidase activity"/>
    <property type="evidence" value="ECO:0007669"/>
    <property type="project" value="UniProtKB-KW"/>
</dbReference>
<evidence type="ECO:0000313" key="1">
    <source>
        <dbReference type="EMBL" id="TGL06399.1"/>
    </source>
</evidence>
<organism evidence="1 2">
    <name type="scientific">Leptospira bouyouniensis</name>
    <dbReference type="NCBI Taxonomy" id="2484911"/>
    <lineage>
        <taxon>Bacteria</taxon>
        <taxon>Pseudomonadati</taxon>
        <taxon>Spirochaetota</taxon>
        <taxon>Spirochaetia</taxon>
        <taxon>Leptospirales</taxon>
        <taxon>Leptospiraceae</taxon>
        <taxon>Leptospira</taxon>
    </lineage>
</organism>
<dbReference type="PANTHER" id="PTHR43358:SF4">
    <property type="entry name" value="ALPHA_BETA HYDROLASE FOLD-1 DOMAIN-CONTAINING PROTEIN"/>
    <property type="match status" value="1"/>
</dbReference>
<dbReference type="AlphaFoldDB" id="A0A7I0INM6"/>
<keyword evidence="1" id="KW-0645">Protease</keyword>
<evidence type="ECO:0000313" key="2">
    <source>
        <dbReference type="Proteomes" id="UP000297641"/>
    </source>
</evidence>
<dbReference type="InterPro" id="IPR052920">
    <property type="entry name" value="DNA-binding_regulatory"/>
</dbReference>
<name>A0A7I0INM6_9LEPT</name>
<keyword evidence="1" id="KW-0378">Hydrolase</keyword>
<dbReference type="Gene3D" id="3.40.50.1820">
    <property type="entry name" value="alpha/beta hydrolase"/>
    <property type="match status" value="1"/>
</dbReference>
<dbReference type="RefSeq" id="WP_135770736.1">
    <property type="nucleotide sequence ID" value="NZ_RQFT01000008.1"/>
</dbReference>
<reference evidence="1 2" key="1">
    <citation type="journal article" date="2019" name="PLoS Negl. Trop. Dis.">
        <title>Revisiting the worldwide diversity of Leptospira species in the environment.</title>
        <authorList>
            <person name="Vincent A.T."/>
            <person name="Schiettekatte O."/>
            <person name="Bourhy P."/>
            <person name="Veyrier F.J."/>
            <person name="Picardeau M."/>
        </authorList>
    </citation>
    <scope>NUCLEOTIDE SEQUENCE [LARGE SCALE GENOMIC DNA]</scope>
    <source>
        <strain evidence="1 2">201800273</strain>
    </source>
</reference>
<comment type="caution">
    <text evidence="1">The sequence shown here is derived from an EMBL/GenBank/DDBJ whole genome shotgun (WGS) entry which is preliminary data.</text>
</comment>
<protein>
    <submittedName>
        <fullName evidence="1">Dipeptidyl aminopeptidase</fullName>
    </submittedName>
</protein>
<dbReference type="SUPFAM" id="SSF53474">
    <property type="entry name" value="alpha/beta-Hydrolases"/>
    <property type="match status" value="1"/>
</dbReference>
<sequence length="310" mass="35427">MKKSLSLFFLITALLMLVASYFLSAQILTPSIPSLVDEGDFKKQLTFSDFSLPKPESIRFQNGTIRLRGWYFKHSKKQNCGIILLHGISESKYQMLPYAPIFWKRGCSLFVYDARAHGESDGKYSTYGFHEKMDLERAVEYFSEIDNTPEDQIGIFGVNLGAATALQFADGQYEYGFIIADSPFKDMRSYVEQKYSISYSRLIRFLTPLSLSFAELRGDLLVNEVSPENTAKLISKPVLLLYDKKEKTISPNGSDSIFQNLKTPSKKIFYFENSFFKLNQRNAVSEEYDLLIGNFLKEFKLVGRSTSISD</sequence>
<proteinExistence type="predicted"/>
<keyword evidence="1" id="KW-0031">Aminopeptidase</keyword>
<dbReference type="EMBL" id="RQFT01000008">
    <property type="protein sequence ID" value="TGL06399.1"/>
    <property type="molecule type" value="Genomic_DNA"/>
</dbReference>
<dbReference type="Proteomes" id="UP000297641">
    <property type="component" value="Unassembled WGS sequence"/>
</dbReference>
<accession>A0A7I0INM6</accession>
<dbReference type="InterPro" id="IPR029058">
    <property type="entry name" value="AB_hydrolase_fold"/>
</dbReference>
<dbReference type="PANTHER" id="PTHR43358">
    <property type="entry name" value="ALPHA/BETA-HYDROLASE"/>
    <property type="match status" value="1"/>
</dbReference>